<accession>A0A4R6KKP0</accession>
<evidence type="ECO:0008006" key="4">
    <source>
        <dbReference type="Google" id="ProtNLM"/>
    </source>
</evidence>
<proteinExistence type="predicted"/>
<dbReference type="EMBL" id="SNWQ01000003">
    <property type="protein sequence ID" value="TDO51551.1"/>
    <property type="molecule type" value="Genomic_DNA"/>
</dbReference>
<evidence type="ECO:0000313" key="3">
    <source>
        <dbReference type="Proteomes" id="UP000295388"/>
    </source>
</evidence>
<dbReference type="AlphaFoldDB" id="A0A4R6KKP0"/>
<reference evidence="2 3" key="1">
    <citation type="submission" date="2019-03" db="EMBL/GenBank/DDBJ databases">
        <title>Genomic Encyclopedia of Type Strains, Phase III (KMG-III): the genomes of soil and plant-associated and newly described type strains.</title>
        <authorList>
            <person name="Whitman W."/>
        </authorList>
    </citation>
    <scope>NUCLEOTIDE SEQUENCE [LARGE SCALE GENOMIC DNA]</scope>
    <source>
        <strain evidence="2 3">VKM Ac-2527</strain>
    </source>
</reference>
<comment type="caution">
    <text evidence="2">The sequence shown here is derived from an EMBL/GenBank/DDBJ whole genome shotgun (WGS) entry which is preliminary data.</text>
</comment>
<name>A0A4R6KKP0_9ACTN</name>
<protein>
    <recommendedName>
        <fullName evidence="4">Antirestriction protein ArdC</fullName>
    </recommendedName>
</protein>
<feature type="region of interest" description="Disordered" evidence="1">
    <location>
        <begin position="288"/>
        <end position="314"/>
    </location>
</feature>
<dbReference type="Proteomes" id="UP000295388">
    <property type="component" value="Unassembled WGS sequence"/>
</dbReference>
<gene>
    <name evidence="2" type="ORF">EV643_103290</name>
</gene>
<evidence type="ECO:0000256" key="1">
    <source>
        <dbReference type="SAM" id="MobiDB-lite"/>
    </source>
</evidence>
<sequence>MGNEQVSAEDLHQVLQTEVRKLRTGADWAKWLDAAALFPSFGFGNVVLINLQMPHANWVARAQAWEKLGRRVIKGRAIRILEPIRSQTAMGAAFEAAAADGRVHHQVIGFRVGSVYDVTDTVGPPIHLPPVPARGGHTPPNGLWDALAQEASKDGFTVDVRPTGDASAGFTDFHAKQIVVADHLDDLTAATRLAHEVGHMRLHALPEVTGAGSVMCQGVREIEAESVAYIVLAHHGLSLEASSFDYVAGWAASVDPQQPEDVVKATGARVVNAARQLLNSTSQYLKANRPSLPPVPARAPDSLFLPPDIDGPTL</sequence>
<organism evidence="2 3">
    <name type="scientific">Kribbella caucasensis</name>
    <dbReference type="NCBI Taxonomy" id="2512215"/>
    <lineage>
        <taxon>Bacteria</taxon>
        <taxon>Bacillati</taxon>
        <taxon>Actinomycetota</taxon>
        <taxon>Actinomycetes</taxon>
        <taxon>Propionibacteriales</taxon>
        <taxon>Kribbellaceae</taxon>
        <taxon>Kribbella</taxon>
    </lineage>
</organism>
<keyword evidence="3" id="KW-1185">Reference proteome</keyword>
<evidence type="ECO:0000313" key="2">
    <source>
        <dbReference type="EMBL" id="TDO51551.1"/>
    </source>
</evidence>